<evidence type="ECO:0000313" key="2">
    <source>
        <dbReference type="Proteomes" id="UP000008909"/>
    </source>
</evidence>
<organism evidence="1 2">
    <name type="scientific">Clonorchis sinensis</name>
    <name type="common">Chinese liver fluke</name>
    <dbReference type="NCBI Taxonomy" id="79923"/>
    <lineage>
        <taxon>Eukaryota</taxon>
        <taxon>Metazoa</taxon>
        <taxon>Spiralia</taxon>
        <taxon>Lophotrochozoa</taxon>
        <taxon>Platyhelminthes</taxon>
        <taxon>Trematoda</taxon>
        <taxon>Digenea</taxon>
        <taxon>Opisthorchiida</taxon>
        <taxon>Opisthorchiata</taxon>
        <taxon>Opisthorchiidae</taxon>
        <taxon>Clonorchis</taxon>
    </lineage>
</organism>
<protein>
    <submittedName>
        <fullName evidence="1">Uncharacterized protein</fullName>
    </submittedName>
</protein>
<evidence type="ECO:0000313" key="1">
    <source>
        <dbReference type="EMBL" id="GAA49898.1"/>
    </source>
</evidence>
<accession>G7YAB4</accession>
<dbReference type="EMBL" id="DF142994">
    <property type="protein sequence ID" value="GAA49898.1"/>
    <property type="molecule type" value="Genomic_DNA"/>
</dbReference>
<keyword evidence="2" id="KW-1185">Reference proteome</keyword>
<name>G7YAB4_CLOSI</name>
<reference evidence="1" key="1">
    <citation type="journal article" date="2011" name="Genome Biol.">
        <title>The draft genome of the carcinogenic human liver fluke Clonorchis sinensis.</title>
        <authorList>
            <person name="Wang X."/>
            <person name="Chen W."/>
            <person name="Huang Y."/>
            <person name="Sun J."/>
            <person name="Men J."/>
            <person name="Liu H."/>
            <person name="Luo F."/>
            <person name="Guo L."/>
            <person name="Lv X."/>
            <person name="Deng C."/>
            <person name="Zhou C."/>
            <person name="Fan Y."/>
            <person name="Li X."/>
            <person name="Huang L."/>
            <person name="Hu Y."/>
            <person name="Liang C."/>
            <person name="Hu X."/>
            <person name="Xu J."/>
            <person name="Yu X."/>
        </authorList>
    </citation>
    <scope>NUCLEOTIDE SEQUENCE [LARGE SCALE GENOMIC DNA]</scope>
    <source>
        <strain evidence="1">Henan</strain>
    </source>
</reference>
<proteinExistence type="predicted"/>
<reference key="2">
    <citation type="submission" date="2011-10" db="EMBL/GenBank/DDBJ databases">
        <title>The genome and transcriptome sequence of Clonorchis sinensis provide insights into the carcinogenic liver fluke.</title>
        <authorList>
            <person name="Wang X."/>
            <person name="Huang Y."/>
            <person name="Chen W."/>
            <person name="Liu H."/>
            <person name="Guo L."/>
            <person name="Chen Y."/>
            <person name="Luo F."/>
            <person name="Zhou W."/>
            <person name="Sun J."/>
            <person name="Mao Q."/>
            <person name="Liang P."/>
            <person name="Zhou C."/>
            <person name="Tian Y."/>
            <person name="Men J."/>
            <person name="Lv X."/>
            <person name="Huang L."/>
            <person name="Zhou J."/>
            <person name="Hu Y."/>
            <person name="Li R."/>
            <person name="Zhang F."/>
            <person name="Lei H."/>
            <person name="Li X."/>
            <person name="Hu X."/>
            <person name="Liang C."/>
            <person name="Xu J."/>
            <person name="Wu Z."/>
            <person name="Yu X."/>
        </authorList>
    </citation>
    <scope>NUCLEOTIDE SEQUENCE</scope>
    <source>
        <strain>Henan</strain>
    </source>
</reference>
<dbReference type="Proteomes" id="UP000008909">
    <property type="component" value="Unassembled WGS sequence"/>
</dbReference>
<gene>
    <name evidence="1" type="ORF">CLF_103756</name>
</gene>
<dbReference type="AlphaFoldDB" id="G7YAB4"/>
<sequence length="82" mass="9760">MQMIRRTFSRITCLEFQILYGTYLTRLLEYPNEVFYSGRKIEVILIERIQRAATNVVAGLKSVDHKTRPMTLDLFPLGYRRF</sequence>